<accession>A0AAD9H3B0</accession>
<sequence length="90" mass="10106">MPTIVRVHLVLVGLFSLSLSRLDFAPTFWLSSHFVRFIAANTKICVLAGDKDERKTEDKRKGDNISVVRGPEFSQSFRASRFARVAAHDA</sequence>
<keyword evidence="3" id="KW-1185">Reference proteome</keyword>
<proteinExistence type="predicted"/>
<protein>
    <recommendedName>
        <fullName evidence="4">Secreted protein</fullName>
    </recommendedName>
</protein>
<organism evidence="2 3">
    <name type="scientific">Colletotrichum zoysiae</name>
    <dbReference type="NCBI Taxonomy" id="1216348"/>
    <lineage>
        <taxon>Eukaryota</taxon>
        <taxon>Fungi</taxon>
        <taxon>Dikarya</taxon>
        <taxon>Ascomycota</taxon>
        <taxon>Pezizomycotina</taxon>
        <taxon>Sordariomycetes</taxon>
        <taxon>Hypocreomycetidae</taxon>
        <taxon>Glomerellales</taxon>
        <taxon>Glomerellaceae</taxon>
        <taxon>Colletotrichum</taxon>
        <taxon>Colletotrichum graminicola species complex</taxon>
    </lineage>
</organism>
<name>A0AAD9H3B0_9PEZI</name>
<comment type="caution">
    <text evidence="2">The sequence shown here is derived from an EMBL/GenBank/DDBJ whole genome shotgun (WGS) entry which is preliminary data.</text>
</comment>
<gene>
    <name evidence="2" type="ORF">LX32DRAFT_646278</name>
</gene>
<reference evidence="2" key="1">
    <citation type="submission" date="2021-06" db="EMBL/GenBank/DDBJ databases">
        <title>Comparative genomics, transcriptomics and evolutionary studies reveal genomic signatures of adaptation to plant cell wall in hemibiotrophic fungi.</title>
        <authorList>
            <consortium name="DOE Joint Genome Institute"/>
            <person name="Baroncelli R."/>
            <person name="Diaz J.F."/>
            <person name="Benocci T."/>
            <person name="Peng M."/>
            <person name="Battaglia E."/>
            <person name="Haridas S."/>
            <person name="Andreopoulos W."/>
            <person name="Labutti K."/>
            <person name="Pangilinan J."/>
            <person name="Floch G.L."/>
            <person name="Makela M.R."/>
            <person name="Henrissat B."/>
            <person name="Grigoriev I.V."/>
            <person name="Crouch J.A."/>
            <person name="De Vries R.P."/>
            <person name="Sukno S.A."/>
            <person name="Thon M.R."/>
        </authorList>
    </citation>
    <scope>NUCLEOTIDE SEQUENCE</scope>
    <source>
        <strain evidence="2">MAFF235873</strain>
    </source>
</reference>
<feature type="signal peptide" evidence="1">
    <location>
        <begin position="1"/>
        <end position="20"/>
    </location>
</feature>
<dbReference type="AlphaFoldDB" id="A0AAD9H3B0"/>
<keyword evidence="1" id="KW-0732">Signal</keyword>
<feature type="chain" id="PRO_5042296823" description="Secreted protein" evidence="1">
    <location>
        <begin position="21"/>
        <end position="90"/>
    </location>
</feature>
<evidence type="ECO:0000313" key="2">
    <source>
        <dbReference type="EMBL" id="KAK2021635.1"/>
    </source>
</evidence>
<dbReference type="Proteomes" id="UP001232148">
    <property type="component" value="Unassembled WGS sequence"/>
</dbReference>
<evidence type="ECO:0000313" key="3">
    <source>
        <dbReference type="Proteomes" id="UP001232148"/>
    </source>
</evidence>
<evidence type="ECO:0000256" key="1">
    <source>
        <dbReference type="SAM" id="SignalP"/>
    </source>
</evidence>
<evidence type="ECO:0008006" key="4">
    <source>
        <dbReference type="Google" id="ProtNLM"/>
    </source>
</evidence>
<dbReference type="EMBL" id="MU843090">
    <property type="protein sequence ID" value="KAK2021635.1"/>
    <property type="molecule type" value="Genomic_DNA"/>
</dbReference>